<name>A0A8S5TYR6_9CAUD</name>
<organism evidence="1">
    <name type="scientific">Siphoviridae sp. ctnPP24</name>
    <dbReference type="NCBI Taxonomy" id="2825662"/>
    <lineage>
        <taxon>Viruses</taxon>
        <taxon>Duplodnaviria</taxon>
        <taxon>Heunggongvirae</taxon>
        <taxon>Uroviricota</taxon>
        <taxon>Caudoviricetes</taxon>
    </lineage>
</organism>
<reference evidence="1" key="1">
    <citation type="journal article" date="2021" name="Proc. Natl. Acad. Sci. U.S.A.">
        <title>A Catalog of Tens of Thousands of Viruses from Human Metagenomes Reveals Hidden Associations with Chronic Diseases.</title>
        <authorList>
            <person name="Tisza M.J."/>
            <person name="Buck C.B."/>
        </authorList>
    </citation>
    <scope>NUCLEOTIDE SEQUENCE</scope>
    <source>
        <strain evidence="1">CtnPP24</strain>
    </source>
</reference>
<evidence type="ECO:0000313" key="1">
    <source>
        <dbReference type="EMBL" id="DAF87348.1"/>
    </source>
</evidence>
<sequence length="33" mass="3762">MARTILKIVFKIWKQQVNGLVFSDSQNIGTVAR</sequence>
<protein>
    <submittedName>
        <fullName evidence="1">Uncharacterized protein</fullName>
    </submittedName>
</protein>
<accession>A0A8S5TYR6</accession>
<proteinExistence type="predicted"/>
<dbReference type="EMBL" id="BK015962">
    <property type="protein sequence ID" value="DAF87348.1"/>
    <property type="molecule type" value="Genomic_DNA"/>
</dbReference>